<organism evidence="1 2">
    <name type="scientific">Cochleicola gelatinilyticus</name>
    <dbReference type="NCBI Taxonomy" id="1763537"/>
    <lineage>
        <taxon>Bacteria</taxon>
        <taxon>Pseudomonadati</taxon>
        <taxon>Bacteroidota</taxon>
        <taxon>Flavobacteriia</taxon>
        <taxon>Flavobacteriales</taxon>
        <taxon>Flavobacteriaceae</taxon>
        <taxon>Cochleicola</taxon>
    </lineage>
</organism>
<dbReference type="Proteomes" id="UP000077013">
    <property type="component" value="Unassembled WGS sequence"/>
</dbReference>
<evidence type="ECO:0000313" key="2">
    <source>
        <dbReference type="Proteomes" id="UP000077013"/>
    </source>
</evidence>
<evidence type="ECO:0000313" key="1">
    <source>
        <dbReference type="EMBL" id="OAB79675.1"/>
    </source>
</evidence>
<dbReference type="AlphaFoldDB" id="A0A167II36"/>
<protein>
    <submittedName>
        <fullName evidence="1">Uncharacterized protein</fullName>
    </submittedName>
</protein>
<reference evidence="1 2" key="1">
    <citation type="submission" date="2016-02" db="EMBL/GenBank/DDBJ databases">
        <title>Ulvibacter sp. LPB0005, isolated from Thais luteostoma.</title>
        <authorList>
            <person name="Shin S.-K."/>
            <person name="Yi H."/>
        </authorList>
    </citation>
    <scope>NUCLEOTIDE SEQUENCE [LARGE SCALE GENOMIC DNA]</scope>
    <source>
        <strain evidence="1 2">LPB0005</strain>
    </source>
</reference>
<dbReference type="STRING" id="1763537.ULVI_02695"/>
<accession>A0A167II36</accession>
<keyword evidence="2" id="KW-1185">Reference proteome</keyword>
<comment type="caution">
    <text evidence="1">The sequence shown here is derived from an EMBL/GenBank/DDBJ whole genome shotgun (WGS) entry which is preliminary data.</text>
</comment>
<proteinExistence type="predicted"/>
<sequence>MTLQEDGSGRMAIEMDLSEMMAFGGDLMKDSIPKRIDSIISFKQFLEEKKDSIATLPEAEQRKLKKLENYKLHMVIDTDEGTMVFDMFTDFSNVAEANELMNGMQNSSRLMPSMGDTNVSKTEDASGEVFGTSFSFTNDVFKRDAYIIDEAAHKKQLDSMQGMEAFMGSSTYKLKYTFPKKIKEASVEDATFSLDGKTIVIERSFTAYIRNPDVLDLEVILENE</sequence>
<gene>
    <name evidence="1" type="ORF">ULVI_02695</name>
</gene>
<dbReference type="EMBL" id="LRXL01000026">
    <property type="protein sequence ID" value="OAB79675.1"/>
    <property type="molecule type" value="Genomic_DNA"/>
</dbReference>
<name>A0A167II36_9FLAO</name>